<organism evidence="4 6">
    <name type="scientific">Dracunculus medinensis</name>
    <name type="common">Guinea worm</name>
    <dbReference type="NCBI Taxonomy" id="318479"/>
    <lineage>
        <taxon>Eukaryota</taxon>
        <taxon>Metazoa</taxon>
        <taxon>Ecdysozoa</taxon>
        <taxon>Nematoda</taxon>
        <taxon>Chromadorea</taxon>
        <taxon>Rhabditida</taxon>
        <taxon>Spirurina</taxon>
        <taxon>Dracunculoidea</taxon>
        <taxon>Dracunculidae</taxon>
        <taxon>Dracunculus</taxon>
    </lineage>
</organism>
<sequence>MAKNGFYRNIIGMIVNGRCGTVMEENIYEKIENALSESGFAKTIFICVYLMKDYRKERLILSDDQNLFGYLSSSMEKEVFPYVNYDTKQCISVEMRWNNVCLHDIDSRYIESAKSKFLASRVYVSSLFLGKDIHYDEYYYLWVRDESSKSEQNDSFWLLPSITQGQKQKSLSCKINETGRTGDNYKSIMKKRRRESQRSLDSDDDDDFASGTKFRKDLNRKKPACRKNGISRNPFGREINFKKTKYRKGFDQLLSINEPFSSSSEDSENDTYIDGVKSSYGELIESAGNSSAFPFSNPNSVASNRKISSDILLLDILSVYSNLCSSVAGKGIVTECYEWKNDSPSVSKIEGFMLELSGNGSFNSPHKVFPLETFYFGNYDNGASSSLHLGLCHVEHNSNRYRIPKSGIIQGTIFDPKGAVVHIFLIPIDAADLPKSHTSIRHKTFLKSVNTSVGQNSLKCLIHLKLKLSRSNRLYLYSNMQILFAPTNNDGNIFLLSDLDKLYNAVEKSDRPTTYFSASSCL</sequence>
<evidence type="ECO:0000313" key="6">
    <source>
        <dbReference type="WBParaSite" id="DME_0000220701-mRNA-1"/>
    </source>
</evidence>
<evidence type="ECO:0000313" key="3">
    <source>
        <dbReference type="EMBL" id="VDN56594.1"/>
    </source>
</evidence>
<evidence type="ECO:0000256" key="1">
    <source>
        <dbReference type="SAM" id="MobiDB-lite"/>
    </source>
</evidence>
<dbReference type="EMBL" id="UYYG01001156">
    <property type="protein sequence ID" value="VDN56594.1"/>
    <property type="molecule type" value="Genomic_DNA"/>
</dbReference>
<gene>
    <name evidence="3" type="ORF">DME_LOCUS6567</name>
</gene>
<proteinExistence type="predicted"/>
<evidence type="ECO:0000259" key="2">
    <source>
        <dbReference type="Pfam" id="PF13889"/>
    </source>
</evidence>
<name>A0A0N4U5R6_DRAME</name>
<feature type="compositionally biased region" description="Polar residues" evidence="1">
    <location>
        <begin position="170"/>
        <end position="181"/>
    </location>
</feature>
<dbReference type="PANTHER" id="PTHR13199:SF11">
    <property type="entry name" value="PROTEIN ATOSSA"/>
    <property type="match status" value="1"/>
</dbReference>
<dbReference type="PANTHER" id="PTHR13199">
    <property type="entry name" value="GH03947P"/>
    <property type="match status" value="1"/>
</dbReference>
<dbReference type="STRING" id="318479.A0A0N4U5R6"/>
<keyword evidence="5" id="KW-1185">Reference proteome</keyword>
<dbReference type="InterPro" id="IPR051506">
    <property type="entry name" value="ATOS_Transcription_Regulators"/>
</dbReference>
<dbReference type="Proteomes" id="UP000038040">
    <property type="component" value="Unplaced"/>
</dbReference>
<dbReference type="InterPro" id="IPR033473">
    <property type="entry name" value="Atos-like_C"/>
</dbReference>
<feature type="region of interest" description="Disordered" evidence="1">
    <location>
        <begin position="170"/>
        <end position="207"/>
    </location>
</feature>
<dbReference type="AlphaFoldDB" id="A0A0N4U5R6"/>
<reference evidence="6" key="1">
    <citation type="submission" date="2017-02" db="UniProtKB">
        <authorList>
            <consortium name="WormBaseParasite"/>
        </authorList>
    </citation>
    <scope>IDENTIFICATION</scope>
</reference>
<dbReference type="Pfam" id="PF13889">
    <property type="entry name" value="Chromosome_seg"/>
    <property type="match status" value="1"/>
</dbReference>
<dbReference type="WBParaSite" id="DME_0000220701-mRNA-1">
    <property type="protein sequence ID" value="DME_0000220701-mRNA-1"/>
    <property type="gene ID" value="DME_0000220701"/>
</dbReference>
<evidence type="ECO:0000313" key="5">
    <source>
        <dbReference type="Proteomes" id="UP000274756"/>
    </source>
</evidence>
<dbReference type="OrthoDB" id="8625101at2759"/>
<accession>A0A0N4U5R6</accession>
<feature type="domain" description="Atos-like C-terminal" evidence="2">
    <location>
        <begin position="458"/>
        <end position="491"/>
    </location>
</feature>
<reference evidence="3 5" key="2">
    <citation type="submission" date="2018-11" db="EMBL/GenBank/DDBJ databases">
        <authorList>
            <consortium name="Pathogen Informatics"/>
        </authorList>
    </citation>
    <scope>NUCLEOTIDE SEQUENCE [LARGE SCALE GENOMIC DNA]</scope>
</reference>
<dbReference type="Proteomes" id="UP000274756">
    <property type="component" value="Unassembled WGS sequence"/>
</dbReference>
<protein>
    <submittedName>
        <fullName evidence="6">Chromosome_seg domain-containing protein</fullName>
    </submittedName>
</protein>
<evidence type="ECO:0000313" key="4">
    <source>
        <dbReference type="Proteomes" id="UP000038040"/>
    </source>
</evidence>